<organism evidence="2">
    <name type="scientific">Arundo donax</name>
    <name type="common">Giant reed</name>
    <name type="synonym">Donax arundinaceus</name>
    <dbReference type="NCBI Taxonomy" id="35708"/>
    <lineage>
        <taxon>Eukaryota</taxon>
        <taxon>Viridiplantae</taxon>
        <taxon>Streptophyta</taxon>
        <taxon>Embryophyta</taxon>
        <taxon>Tracheophyta</taxon>
        <taxon>Spermatophyta</taxon>
        <taxon>Magnoliopsida</taxon>
        <taxon>Liliopsida</taxon>
        <taxon>Poales</taxon>
        <taxon>Poaceae</taxon>
        <taxon>PACMAD clade</taxon>
        <taxon>Arundinoideae</taxon>
        <taxon>Arundineae</taxon>
        <taxon>Arundo</taxon>
    </lineage>
</organism>
<dbReference type="EMBL" id="GBRH01266484">
    <property type="protein sequence ID" value="JAD31411.1"/>
    <property type="molecule type" value="Transcribed_RNA"/>
</dbReference>
<protein>
    <submittedName>
        <fullName evidence="2">Uncharacterized protein</fullName>
    </submittedName>
</protein>
<feature type="region of interest" description="Disordered" evidence="1">
    <location>
        <begin position="178"/>
        <end position="200"/>
    </location>
</feature>
<reference evidence="2" key="2">
    <citation type="journal article" date="2015" name="Data Brief">
        <title>Shoot transcriptome of the giant reed, Arundo donax.</title>
        <authorList>
            <person name="Barrero R.A."/>
            <person name="Guerrero F.D."/>
            <person name="Moolhuijzen P."/>
            <person name="Goolsby J.A."/>
            <person name="Tidwell J."/>
            <person name="Bellgard S.E."/>
            <person name="Bellgard M.I."/>
        </authorList>
    </citation>
    <scope>NUCLEOTIDE SEQUENCE</scope>
    <source>
        <tissue evidence="2">Shoot tissue taken approximately 20 cm above the soil surface</tissue>
    </source>
</reference>
<reference evidence="2" key="1">
    <citation type="submission" date="2014-09" db="EMBL/GenBank/DDBJ databases">
        <authorList>
            <person name="Magalhaes I.L.F."/>
            <person name="Oliveira U."/>
            <person name="Santos F.R."/>
            <person name="Vidigal T.H.D.A."/>
            <person name="Brescovit A.D."/>
            <person name="Santos A.J."/>
        </authorList>
    </citation>
    <scope>NUCLEOTIDE SEQUENCE</scope>
    <source>
        <tissue evidence="2">Shoot tissue taken approximately 20 cm above the soil surface</tissue>
    </source>
</reference>
<proteinExistence type="predicted"/>
<name>A0A0A8YXV6_ARUDO</name>
<evidence type="ECO:0000256" key="1">
    <source>
        <dbReference type="SAM" id="MobiDB-lite"/>
    </source>
</evidence>
<dbReference type="AlphaFoldDB" id="A0A0A8YXV6"/>
<accession>A0A0A8YXV6</accession>
<evidence type="ECO:0000313" key="2">
    <source>
        <dbReference type="EMBL" id="JAD31411.1"/>
    </source>
</evidence>
<sequence length="200" mass="22493">MRHLPPTRGISSFSPLQTSQEWFQSSSHWRLWICGSLRMSNVNPRKLQSHQSRIHLNLLLPLEFLLRPQLHSRLYSPVLQMLRLEGDHRPEHSYHRLLNLRATPLRLQKPQSSRNSLHSAHATLVRLLPHHELRLEHAVPVHAAVDGPGDRGRERRQEREAGCVHLLGLLPCAIEEEESGAGARGGRRGSAPGSKVGGAG</sequence>